<accession>A0A4Z2ECC3</accession>
<comment type="caution">
    <text evidence="2">The sequence shown here is derived from an EMBL/GenBank/DDBJ whole genome shotgun (WGS) entry which is preliminary data.</text>
</comment>
<evidence type="ECO:0000313" key="2">
    <source>
        <dbReference type="EMBL" id="TNN26220.1"/>
    </source>
</evidence>
<dbReference type="AlphaFoldDB" id="A0A4Z2ECC3"/>
<reference evidence="2 3" key="1">
    <citation type="submission" date="2019-03" db="EMBL/GenBank/DDBJ databases">
        <title>First draft genome of Liparis tanakae, snailfish: a comprehensive survey of snailfish specific genes.</title>
        <authorList>
            <person name="Kim W."/>
            <person name="Song I."/>
            <person name="Jeong J.-H."/>
            <person name="Kim D."/>
            <person name="Kim S."/>
            <person name="Ryu S."/>
            <person name="Song J.Y."/>
            <person name="Lee S.K."/>
        </authorList>
    </citation>
    <scope>NUCLEOTIDE SEQUENCE [LARGE SCALE GENOMIC DNA]</scope>
    <source>
        <tissue evidence="2">Muscle</tissue>
    </source>
</reference>
<proteinExistence type="predicted"/>
<sequence>MADVCQNSVSQNPTLGTGRPVSSFCFPSTPPARSAPRPQLGLRVTGVTVTGGDWRCSGKMDQTPCVHHPDIDQTPCVHHPDIDQTPCVHHPDIDQTPCVHHPDID</sequence>
<dbReference type="Proteomes" id="UP000314294">
    <property type="component" value="Unassembled WGS sequence"/>
</dbReference>
<dbReference type="EMBL" id="SRLO01010708">
    <property type="protein sequence ID" value="TNN26220.1"/>
    <property type="molecule type" value="Genomic_DNA"/>
</dbReference>
<keyword evidence="3" id="KW-1185">Reference proteome</keyword>
<gene>
    <name evidence="2" type="ORF">EYF80_063643</name>
</gene>
<evidence type="ECO:0000313" key="3">
    <source>
        <dbReference type="Proteomes" id="UP000314294"/>
    </source>
</evidence>
<feature type="compositionally biased region" description="Polar residues" evidence="1">
    <location>
        <begin position="1"/>
        <end position="15"/>
    </location>
</feature>
<organism evidence="2 3">
    <name type="scientific">Liparis tanakae</name>
    <name type="common">Tanaka's snailfish</name>
    <dbReference type="NCBI Taxonomy" id="230148"/>
    <lineage>
        <taxon>Eukaryota</taxon>
        <taxon>Metazoa</taxon>
        <taxon>Chordata</taxon>
        <taxon>Craniata</taxon>
        <taxon>Vertebrata</taxon>
        <taxon>Euteleostomi</taxon>
        <taxon>Actinopterygii</taxon>
        <taxon>Neopterygii</taxon>
        <taxon>Teleostei</taxon>
        <taxon>Neoteleostei</taxon>
        <taxon>Acanthomorphata</taxon>
        <taxon>Eupercaria</taxon>
        <taxon>Perciformes</taxon>
        <taxon>Cottioidei</taxon>
        <taxon>Cottales</taxon>
        <taxon>Liparidae</taxon>
        <taxon>Liparis</taxon>
    </lineage>
</organism>
<name>A0A4Z2ECC3_9TELE</name>
<protein>
    <submittedName>
        <fullName evidence="2">Uncharacterized protein</fullName>
    </submittedName>
</protein>
<evidence type="ECO:0000256" key="1">
    <source>
        <dbReference type="SAM" id="MobiDB-lite"/>
    </source>
</evidence>
<feature type="region of interest" description="Disordered" evidence="1">
    <location>
        <begin position="1"/>
        <end position="22"/>
    </location>
</feature>